<protein>
    <recommendedName>
        <fullName evidence="5">Sodium channel protein</fullName>
    </recommendedName>
</protein>
<dbReference type="PANTHER" id="PTHR10037:SF62">
    <property type="entry name" value="SODIUM CHANNEL PROTEIN 60E"/>
    <property type="match status" value="1"/>
</dbReference>
<keyword evidence="3 5" id="KW-1133">Transmembrane helix</keyword>
<keyword evidence="5" id="KW-0915">Sodium</keyword>
<dbReference type="Proteomes" id="UP000230750">
    <property type="component" value="Unassembled WGS sequence"/>
</dbReference>
<feature type="region of interest" description="Disordered" evidence="6">
    <location>
        <begin position="321"/>
        <end position="409"/>
    </location>
</feature>
<evidence type="ECO:0000256" key="6">
    <source>
        <dbReference type="SAM" id="MobiDB-lite"/>
    </source>
</evidence>
<comment type="caution">
    <text evidence="5">Lacks conserved residue(s) required for the propagation of feature annotation.</text>
</comment>
<proteinExistence type="inferred from homology"/>
<dbReference type="InterPro" id="IPR043203">
    <property type="entry name" value="VGCC_Ca_Na"/>
</dbReference>
<dbReference type="PRINTS" id="PR00170">
    <property type="entry name" value="NACHANNEL"/>
</dbReference>
<keyword evidence="5" id="KW-0739">Sodium transport</keyword>
<dbReference type="EMBL" id="MRZV01000083">
    <property type="protein sequence ID" value="PIK59448.1"/>
    <property type="molecule type" value="Genomic_DNA"/>
</dbReference>
<dbReference type="OrthoDB" id="2984333at2759"/>
<evidence type="ECO:0000259" key="7">
    <source>
        <dbReference type="Pfam" id="PF00520"/>
    </source>
</evidence>
<comment type="subcellular location">
    <subcellularLocation>
        <location evidence="5">Cell membrane</location>
        <topology evidence="5">Multi-pass membrane protein</topology>
    </subcellularLocation>
    <subcellularLocation>
        <location evidence="1">Membrane</location>
        <topology evidence="1">Multi-pass membrane protein</topology>
    </subcellularLocation>
</comment>
<keyword evidence="5" id="KW-0851">Voltage-gated channel</keyword>
<feature type="transmembrane region" description="Helical" evidence="5">
    <location>
        <begin position="136"/>
        <end position="162"/>
    </location>
</feature>
<keyword evidence="2 5" id="KW-0812">Transmembrane</keyword>
<feature type="transmembrane region" description="Helical" evidence="5">
    <location>
        <begin position="38"/>
        <end position="66"/>
    </location>
</feature>
<dbReference type="GO" id="GO:0001518">
    <property type="term" value="C:voltage-gated sodium channel complex"/>
    <property type="evidence" value="ECO:0007669"/>
    <property type="project" value="UniProtKB-UniRule"/>
</dbReference>
<dbReference type="FunFam" id="1.10.238.10:FF:000002">
    <property type="entry name" value="Sodium channel protein"/>
    <property type="match status" value="1"/>
</dbReference>
<name>A0A2G8LGR9_STIJA</name>
<dbReference type="GO" id="GO:0019228">
    <property type="term" value="P:neuronal action potential"/>
    <property type="evidence" value="ECO:0007669"/>
    <property type="project" value="TreeGrafter"/>
</dbReference>
<comment type="similarity">
    <text evidence="5">Belongs to the sodium channel (TC 1.A.1.10) family.</text>
</comment>
<evidence type="ECO:0000256" key="1">
    <source>
        <dbReference type="ARBA" id="ARBA00004141"/>
    </source>
</evidence>
<organism evidence="8 9">
    <name type="scientific">Stichopus japonicus</name>
    <name type="common">Sea cucumber</name>
    <dbReference type="NCBI Taxonomy" id="307972"/>
    <lineage>
        <taxon>Eukaryota</taxon>
        <taxon>Metazoa</taxon>
        <taxon>Echinodermata</taxon>
        <taxon>Eleutherozoa</taxon>
        <taxon>Echinozoa</taxon>
        <taxon>Holothuroidea</taxon>
        <taxon>Aspidochirotacea</taxon>
        <taxon>Aspidochirotida</taxon>
        <taxon>Stichopodidae</taxon>
        <taxon>Apostichopus</taxon>
    </lineage>
</organism>
<dbReference type="InterPro" id="IPR001696">
    <property type="entry name" value="Na_channel_asu"/>
</dbReference>
<evidence type="ECO:0000256" key="3">
    <source>
        <dbReference type="ARBA" id="ARBA00022989"/>
    </source>
</evidence>
<dbReference type="GO" id="GO:0086010">
    <property type="term" value="P:membrane depolarization during action potential"/>
    <property type="evidence" value="ECO:0007669"/>
    <property type="project" value="TreeGrafter"/>
</dbReference>
<reference evidence="8 9" key="1">
    <citation type="journal article" date="2017" name="PLoS Biol.">
        <title>The sea cucumber genome provides insights into morphological evolution and visceral regeneration.</title>
        <authorList>
            <person name="Zhang X."/>
            <person name="Sun L."/>
            <person name="Yuan J."/>
            <person name="Sun Y."/>
            <person name="Gao Y."/>
            <person name="Zhang L."/>
            <person name="Li S."/>
            <person name="Dai H."/>
            <person name="Hamel J.F."/>
            <person name="Liu C."/>
            <person name="Yu Y."/>
            <person name="Liu S."/>
            <person name="Lin W."/>
            <person name="Guo K."/>
            <person name="Jin S."/>
            <person name="Xu P."/>
            <person name="Storey K.B."/>
            <person name="Huan P."/>
            <person name="Zhang T."/>
            <person name="Zhou Y."/>
            <person name="Zhang J."/>
            <person name="Lin C."/>
            <person name="Li X."/>
            <person name="Xing L."/>
            <person name="Huo D."/>
            <person name="Sun M."/>
            <person name="Wang L."/>
            <person name="Mercier A."/>
            <person name="Li F."/>
            <person name="Yang H."/>
            <person name="Xiang J."/>
        </authorList>
    </citation>
    <scope>NUCLEOTIDE SEQUENCE [LARGE SCALE GENOMIC DNA]</scope>
    <source>
        <strain evidence="8">Shaxun</strain>
        <tissue evidence="8">Muscle</tissue>
    </source>
</reference>
<dbReference type="FunFam" id="1.10.287.70:FF:000047">
    <property type="entry name" value="Sodium channel protein"/>
    <property type="match status" value="1"/>
</dbReference>
<feature type="compositionally biased region" description="Polar residues" evidence="6">
    <location>
        <begin position="367"/>
        <end position="376"/>
    </location>
</feature>
<dbReference type="SUPFAM" id="SSF81324">
    <property type="entry name" value="Voltage-gated potassium channels"/>
    <property type="match status" value="1"/>
</dbReference>
<feature type="compositionally biased region" description="Polar residues" evidence="6">
    <location>
        <begin position="323"/>
        <end position="337"/>
    </location>
</feature>
<keyword evidence="5 8" id="KW-0407">Ion channel</keyword>
<feature type="compositionally biased region" description="Basic and acidic residues" evidence="6">
    <location>
        <begin position="389"/>
        <end position="398"/>
    </location>
</feature>
<dbReference type="Pfam" id="PF00520">
    <property type="entry name" value="Ion_trans"/>
    <property type="match status" value="1"/>
</dbReference>
<dbReference type="AlphaFoldDB" id="A0A2G8LGR9"/>
<dbReference type="Gene3D" id="1.10.287.70">
    <property type="match status" value="1"/>
</dbReference>
<comment type="function">
    <text evidence="5">Mediates the voltage-dependent sodium ion permeability of excitable membranes. Assuming opened or closed conformations in response to the voltage difference across the membrane, the protein forms a sodium-selective channel through which Na(+) ions may pass in accordance with their electrochemical gradient.</text>
</comment>
<comment type="caution">
    <text evidence="8">The sequence shown here is derived from an EMBL/GenBank/DDBJ whole genome shotgun (WGS) entry which is preliminary data.</text>
</comment>
<sequence>MNDVLSAFINPTLLRVFRLLRIGRILRLVKSAKGLRKLLFALVISLPALFNIGCLLFLVIFIYAIIGMSQFSRVRIQGALDDVVNFQTWTKSMLLLFRVSTSAGWNDILDALMTDGPPDCDPNYGGYSTGDCGSTAFAFAFFLTFLVISFLIIINTYIAVILENFSAAHAQEEVGITEDDFGMFYQIWEKYDPNATQFILLDQLSDFCDDLELPLRLAKPNQIKLAGLDLPIYYDTKLHCLDVLFALTKRVLGDVEESEDFAELQKQMTEQFMAAFPDLERIKPTTTTMQLNKENTAAKRLQRAWRLHKLKQKLAKAVIASRNKGSNTASRVTSARSTLPPETDKEPGKLDGSFNGSLGLQVPGCSTGISRSTTPTIHEDDSEGVDNANKGEKYHVTNDEDDGVPTIDA</sequence>
<evidence type="ECO:0000313" key="8">
    <source>
        <dbReference type="EMBL" id="PIK59448.1"/>
    </source>
</evidence>
<dbReference type="InterPro" id="IPR005821">
    <property type="entry name" value="Ion_trans_dom"/>
</dbReference>
<evidence type="ECO:0000256" key="5">
    <source>
        <dbReference type="RuleBase" id="RU361132"/>
    </source>
</evidence>
<keyword evidence="5" id="KW-0813">Transport</keyword>
<keyword evidence="9" id="KW-1185">Reference proteome</keyword>
<evidence type="ECO:0000256" key="4">
    <source>
        <dbReference type="ARBA" id="ARBA00023136"/>
    </source>
</evidence>
<dbReference type="GO" id="GO:0005248">
    <property type="term" value="F:voltage-gated sodium channel activity"/>
    <property type="evidence" value="ECO:0007669"/>
    <property type="project" value="InterPro"/>
</dbReference>
<dbReference type="STRING" id="307972.A0A2G8LGR9"/>
<accession>A0A2G8LGR9</accession>
<keyword evidence="5" id="KW-0406">Ion transport</keyword>
<keyword evidence="5" id="KW-0894">Sodium channel</keyword>
<evidence type="ECO:0000256" key="2">
    <source>
        <dbReference type="ARBA" id="ARBA00022692"/>
    </source>
</evidence>
<dbReference type="Gene3D" id="1.10.238.10">
    <property type="entry name" value="EF-hand"/>
    <property type="match status" value="1"/>
</dbReference>
<gene>
    <name evidence="8" type="ORF">BSL78_03661</name>
</gene>
<keyword evidence="4 5" id="KW-0472">Membrane</keyword>
<evidence type="ECO:0000313" key="9">
    <source>
        <dbReference type="Proteomes" id="UP000230750"/>
    </source>
</evidence>
<dbReference type="PANTHER" id="PTHR10037">
    <property type="entry name" value="VOLTAGE-GATED CATION CHANNEL CALCIUM AND SODIUM"/>
    <property type="match status" value="1"/>
</dbReference>
<feature type="domain" description="Ion transport" evidence="7">
    <location>
        <begin position="10"/>
        <end position="172"/>
    </location>
</feature>